<reference evidence="1" key="2">
    <citation type="submission" date="2020-11" db="EMBL/GenBank/DDBJ databases">
        <authorList>
            <person name="McCartney M.A."/>
            <person name="Auch B."/>
            <person name="Kono T."/>
            <person name="Mallez S."/>
            <person name="Becker A."/>
            <person name="Gohl D.M."/>
            <person name="Silverstein K.A.T."/>
            <person name="Koren S."/>
            <person name="Bechman K.B."/>
            <person name="Herman A."/>
            <person name="Abrahante J.E."/>
            <person name="Garbe J."/>
        </authorList>
    </citation>
    <scope>NUCLEOTIDE SEQUENCE</scope>
    <source>
        <strain evidence="1">Duluth1</strain>
        <tissue evidence="1">Whole animal</tissue>
    </source>
</reference>
<name>A0A9D4J2M6_DREPO</name>
<evidence type="ECO:0000313" key="1">
    <source>
        <dbReference type="EMBL" id="KAH3797496.1"/>
    </source>
</evidence>
<keyword evidence="2" id="KW-1185">Reference proteome</keyword>
<protein>
    <submittedName>
        <fullName evidence="1">Uncharacterized protein</fullName>
    </submittedName>
</protein>
<dbReference type="EMBL" id="JAIWYP010000007">
    <property type="protein sequence ID" value="KAH3797496.1"/>
    <property type="molecule type" value="Genomic_DNA"/>
</dbReference>
<reference evidence="1" key="1">
    <citation type="journal article" date="2019" name="bioRxiv">
        <title>The Genome of the Zebra Mussel, Dreissena polymorpha: A Resource for Invasive Species Research.</title>
        <authorList>
            <person name="McCartney M.A."/>
            <person name="Auch B."/>
            <person name="Kono T."/>
            <person name="Mallez S."/>
            <person name="Zhang Y."/>
            <person name="Obille A."/>
            <person name="Becker A."/>
            <person name="Abrahante J.E."/>
            <person name="Garbe J."/>
            <person name="Badalamenti J.P."/>
            <person name="Herman A."/>
            <person name="Mangelson H."/>
            <person name="Liachko I."/>
            <person name="Sullivan S."/>
            <person name="Sone E.D."/>
            <person name="Koren S."/>
            <person name="Silverstein K.A.T."/>
            <person name="Beckman K.B."/>
            <person name="Gohl D.M."/>
        </authorList>
    </citation>
    <scope>NUCLEOTIDE SEQUENCE</scope>
    <source>
        <strain evidence="1">Duluth1</strain>
        <tissue evidence="1">Whole animal</tissue>
    </source>
</reference>
<dbReference type="AlphaFoldDB" id="A0A9D4J2M6"/>
<accession>A0A9D4J2M6</accession>
<dbReference type="Proteomes" id="UP000828390">
    <property type="component" value="Unassembled WGS sequence"/>
</dbReference>
<gene>
    <name evidence="1" type="ORF">DPMN_151077</name>
</gene>
<comment type="caution">
    <text evidence="1">The sequence shown here is derived from an EMBL/GenBank/DDBJ whole genome shotgun (WGS) entry which is preliminary data.</text>
</comment>
<sequence length="105" mass="11693">MSKVVVYWKPLGIKPSVVVVSDGNGDVVPVLKVVVVVVVAAIRKTCEACRNSHGKWNDTHIQAAYLMLRQSQLCIERGYTNLRSRVQKGYSDGFSDGFSMHRHFG</sequence>
<organism evidence="1 2">
    <name type="scientific">Dreissena polymorpha</name>
    <name type="common">Zebra mussel</name>
    <name type="synonym">Mytilus polymorpha</name>
    <dbReference type="NCBI Taxonomy" id="45954"/>
    <lineage>
        <taxon>Eukaryota</taxon>
        <taxon>Metazoa</taxon>
        <taxon>Spiralia</taxon>
        <taxon>Lophotrochozoa</taxon>
        <taxon>Mollusca</taxon>
        <taxon>Bivalvia</taxon>
        <taxon>Autobranchia</taxon>
        <taxon>Heteroconchia</taxon>
        <taxon>Euheterodonta</taxon>
        <taxon>Imparidentia</taxon>
        <taxon>Neoheterodontei</taxon>
        <taxon>Myida</taxon>
        <taxon>Dreissenoidea</taxon>
        <taxon>Dreissenidae</taxon>
        <taxon>Dreissena</taxon>
    </lineage>
</organism>
<proteinExistence type="predicted"/>
<evidence type="ECO:0000313" key="2">
    <source>
        <dbReference type="Proteomes" id="UP000828390"/>
    </source>
</evidence>